<feature type="compositionally biased region" description="Polar residues" evidence="3">
    <location>
        <begin position="8"/>
        <end position="21"/>
    </location>
</feature>
<evidence type="ECO:0000313" key="5">
    <source>
        <dbReference type="EMBL" id="KAK1118131.1"/>
    </source>
</evidence>
<keyword evidence="2" id="KW-0325">Glycoprotein</keyword>
<evidence type="ECO:0000256" key="3">
    <source>
        <dbReference type="SAM" id="MobiDB-lite"/>
    </source>
</evidence>
<comment type="similarity">
    <text evidence="1">Belongs to the type-B carboxylesterase/lipase family.</text>
</comment>
<dbReference type="InterPro" id="IPR029058">
    <property type="entry name" value="AB_hydrolase_fold"/>
</dbReference>
<feature type="domain" description="Carboxylesterase type B" evidence="4">
    <location>
        <begin position="74"/>
        <end position="125"/>
    </location>
</feature>
<feature type="non-terminal residue" evidence="5">
    <location>
        <position position="128"/>
    </location>
</feature>
<evidence type="ECO:0000256" key="2">
    <source>
        <dbReference type="ARBA" id="ARBA00023180"/>
    </source>
</evidence>
<keyword evidence="6" id="KW-1185">Reference proteome</keyword>
<dbReference type="EMBL" id="JAHYIQ010000045">
    <property type="protein sequence ID" value="KAK1118131.1"/>
    <property type="molecule type" value="Genomic_DNA"/>
</dbReference>
<accession>A0AA40KFD4</accession>
<dbReference type="Gene3D" id="3.40.50.1820">
    <property type="entry name" value="alpha/beta hydrolase"/>
    <property type="match status" value="1"/>
</dbReference>
<dbReference type="Pfam" id="PF00135">
    <property type="entry name" value="COesterase"/>
    <property type="match status" value="1"/>
</dbReference>
<evidence type="ECO:0000259" key="4">
    <source>
        <dbReference type="Pfam" id="PF00135"/>
    </source>
</evidence>
<dbReference type="PANTHER" id="PTHR43903">
    <property type="entry name" value="NEUROLIGIN"/>
    <property type="match status" value="1"/>
</dbReference>
<sequence length="128" mass="14230">MLPPVRRNQCQTDNSASSSTLEKCGCREQREPFERNFQERSHPVYRRANEQLPEGGIVKGANRFLNANTDSHLRSPANYGLMDQIAALHWVQENIGYFGGDSRNVTLIGHGTGAACVNFLMTSHAVPD</sequence>
<gene>
    <name evidence="5" type="ORF">K0M31_015407</name>
</gene>
<dbReference type="InterPro" id="IPR051093">
    <property type="entry name" value="Neuroligin/BSAL"/>
</dbReference>
<feature type="region of interest" description="Disordered" evidence="3">
    <location>
        <begin position="1"/>
        <end position="23"/>
    </location>
</feature>
<dbReference type="SUPFAM" id="SSF53474">
    <property type="entry name" value="alpha/beta-Hydrolases"/>
    <property type="match status" value="1"/>
</dbReference>
<dbReference type="InterPro" id="IPR002018">
    <property type="entry name" value="CarbesteraseB"/>
</dbReference>
<name>A0AA40KFD4_9HYME</name>
<reference evidence="5" key="1">
    <citation type="submission" date="2021-10" db="EMBL/GenBank/DDBJ databases">
        <title>Melipona bicolor Genome sequencing and assembly.</title>
        <authorList>
            <person name="Araujo N.S."/>
            <person name="Arias M.C."/>
        </authorList>
    </citation>
    <scope>NUCLEOTIDE SEQUENCE</scope>
    <source>
        <strain evidence="5">USP_2M_L1-L4_2017</strain>
        <tissue evidence="5">Whole body</tissue>
    </source>
</reference>
<dbReference type="AlphaFoldDB" id="A0AA40KFD4"/>
<organism evidence="5 6">
    <name type="scientific">Melipona bicolor</name>
    <dbReference type="NCBI Taxonomy" id="60889"/>
    <lineage>
        <taxon>Eukaryota</taxon>
        <taxon>Metazoa</taxon>
        <taxon>Ecdysozoa</taxon>
        <taxon>Arthropoda</taxon>
        <taxon>Hexapoda</taxon>
        <taxon>Insecta</taxon>
        <taxon>Pterygota</taxon>
        <taxon>Neoptera</taxon>
        <taxon>Endopterygota</taxon>
        <taxon>Hymenoptera</taxon>
        <taxon>Apocrita</taxon>
        <taxon>Aculeata</taxon>
        <taxon>Apoidea</taxon>
        <taxon>Anthophila</taxon>
        <taxon>Apidae</taxon>
        <taxon>Melipona</taxon>
    </lineage>
</organism>
<evidence type="ECO:0000256" key="1">
    <source>
        <dbReference type="ARBA" id="ARBA00005964"/>
    </source>
</evidence>
<comment type="caution">
    <text evidence="5">The sequence shown here is derived from an EMBL/GenBank/DDBJ whole genome shotgun (WGS) entry which is preliminary data.</text>
</comment>
<evidence type="ECO:0000313" key="6">
    <source>
        <dbReference type="Proteomes" id="UP001177670"/>
    </source>
</evidence>
<proteinExistence type="inferred from homology"/>
<protein>
    <recommendedName>
        <fullName evidence="4">Carboxylesterase type B domain-containing protein</fullName>
    </recommendedName>
</protein>
<dbReference type="Proteomes" id="UP001177670">
    <property type="component" value="Unassembled WGS sequence"/>
</dbReference>